<dbReference type="RefSeq" id="WP_096349908.1">
    <property type="nucleotide sequence ID" value="NZ_AP017313.1"/>
</dbReference>
<dbReference type="AlphaFoldDB" id="A0A110B0Q7"/>
<evidence type="ECO:0000313" key="2">
    <source>
        <dbReference type="Proteomes" id="UP000218263"/>
    </source>
</evidence>
<dbReference type="OrthoDB" id="763610at2"/>
<protein>
    <submittedName>
        <fullName evidence="1">Uncharacterized protein</fullName>
    </submittedName>
</protein>
<name>A0A110B0Q7_9SPHI</name>
<dbReference type="EMBL" id="AP017313">
    <property type="protein sequence ID" value="BAU52601.1"/>
    <property type="molecule type" value="Genomic_DNA"/>
</dbReference>
<sequence length="124" mass="14204">MKEIANKLVEILKQQAELFLLDAGQFFPFGTYINMQNEIIPVGAYFENDQTSSAEVIELLEKALNDHIEKRECQIAAIAIDVTIKENQVSYDAIELRFFEPEKEACNMYLKYTIKGSTVEFTQA</sequence>
<gene>
    <name evidence="1" type="ORF">MgSA37_00763</name>
</gene>
<dbReference type="Proteomes" id="UP000218263">
    <property type="component" value="Chromosome"/>
</dbReference>
<organism evidence="1 2">
    <name type="scientific">Mucilaginibacter gotjawali</name>
    <dbReference type="NCBI Taxonomy" id="1550579"/>
    <lineage>
        <taxon>Bacteria</taxon>
        <taxon>Pseudomonadati</taxon>
        <taxon>Bacteroidota</taxon>
        <taxon>Sphingobacteriia</taxon>
        <taxon>Sphingobacteriales</taxon>
        <taxon>Sphingobacteriaceae</taxon>
        <taxon>Mucilaginibacter</taxon>
    </lineage>
</organism>
<reference evidence="1 2" key="1">
    <citation type="submission" date="2015-12" db="EMBL/GenBank/DDBJ databases">
        <title>Genome sequence of Mucilaginibacter gotjawali.</title>
        <authorList>
            <person name="Lee J.S."/>
            <person name="Lee K.C."/>
            <person name="Kim K.K."/>
            <person name="Lee B.W."/>
        </authorList>
    </citation>
    <scope>NUCLEOTIDE SEQUENCE [LARGE SCALE GENOMIC DNA]</scope>
    <source>
        <strain evidence="1 2">SA3-7</strain>
    </source>
</reference>
<accession>A0A110B0Q7</accession>
<dbReference type="KEGG" id="mgot:MgSA37_00763"/>
<evidence type="ECO:0000313" key="1">
    <source>
        <dbReference type="EMBL" id="BAU52601.1"/>
    </source>
</evidence>
<proteinExistence type="predicted"/>
<keyword evidence="2" id="KW-1185">Reference proteome</keyword>